<sequence length="130" mass="15040">MKELLVFGELHKYLNSLGFIECTIANKSLSLGYKPITIRGASKKFATLNGDKRYRCLILHVDPGNPESAKGKIVQKEIQKILNFDIGQMRTFKLKKHEVFIPFEVIDTKEKMVLLKNFIGNQYKIFLENY</sequence>
<organism evidence="1 2">
    <name type="scientific">Ureibacillus thermosphaericus</name>
    <dbReference type="NCBI Taxonomy" id="51173"/>
    <lineage>
        <taxon>Bacteria</taxon>
        <taxon>Bacillati</taxon>
        <taxon>Bacillota</taxon>
        <taxon>Bacilli</taxon>
        <taxon>Bacillales</taxon>
        <taxon>Caryophanaceae</taxon>
        <taxon>Ureibacillus</taxon>
    </lineage>
</organism>
<evidence type="ECO:0000313" key="1">
    <source>
        <dbReference type="EMBL" id="MBB5150376.1"/>
    </source>
</evidence>
<proteinExistence type="predicted"/>
<dbReference type="Proteomes" id="UP000557217">
    <property type="component" value="Unassembled WGS sequence"/>
</dbReference>
<accession>A0A840Q600</accession>
<dbReference type="AlphaFoldDB" id="A0A840Q600"/>
<dbReference type="RefSeq" id="WP_096552115.1">
    <property type="nucleotide sequence ID" value="NZ_AP018335.1"/>
</dbReference>
<name>A0A840Q600_URETH</name>
<reference evidence="1 2" key="1">
    <citation type="submission" date="2020-08" db="EMBL/GenBank/DDBJ databases">
        <title>Genomic Encyclopedia of Type Strains, Phase IV (KMG-IV): sequencing the most valuable type-strain genomes for metagenomic binning, comparative biology and taxonomic classification.</title>
        <authorList>
            <person name="Goeker M."/>
        </authorList>
    </citation>
    <scope>NUCLEOTIDE SEQUENCE [LARGE SCALE GENOMIC DNA]</scope>
    <source>
        <strain evidence="1 2">DSM 10633</strain>
    </source>
</reference>
<comment type="caution">
    <text evidence="1">The sequence shown here is derived from an EMBL/GenBank/DDBJ whole genome shotgun (WGS) entry which is preliminary data.</text>
</comment>
<gene>
    <name evidence="1" type="ORF">HNR36_002796</name>
</gene>
<protein>
    <submittedName>
        <fullName evidence="1">Uncharacterized protein</fullName>
    </submittedName>
</protein>
<dbReference type="EMBL" id="JACHGZ010000049">
    <property type="protein sequence ID" value="MBB5150376.1"/>
    <property type="molecule type" value="Genomic_DNA"/>
</dbReference>
<keyword evidence="2" id="KW-1185">Reference proteome</keyword>
<evidence type="ECO:0000313" key="2">
    <source>
        <dbReference type="Proteomes" id="UP000557217"/>
    </source>
</evidence>